<dbReference type="InterPro" id="IPR036097">
    <property type="entry name" value="HisK_dim/P_sf"/>
</dbReference>
<accession>A0A7W0CAF4</accession>
<dbReference type="PANTHER" id="PTHR43065:SF42">
    <property type="entry name" value="TWO-COMPONENT SENSOR PPRA"/>
    <property type="match status" value="1"/>
</dbReference>
<dbReference type="Pfam" id="PF02518">
    <property type="entry name" value="HATPase_c"/>
    <property type="match status" value="1"/>
</dbReference>
<dbReference type="EMBL" id="JACDUS010000006">
    <property type="protein sequence ID" value="MBA2882085.1"/>
    <property type="molecule type" value="Genomic_DNA"/>
</dbReference>
<feature type="domain" description="PAS" evidence="8">
    <location>
        <begin position="120"/>
        <end position="194"/>
    </location>
</feature>
<dbReference type="SMART" id="SM00091">
    <property type="entry name" value="PAS"/>
    <property type="match status" value="2"/>
</dbReference>
<dbReference type="PANTHER" id="PTHR43065">
    <property type="entry name" value="SENSOR HISTIDINE KINASE"/>
    <property type="match status" value="1"/>
</dbReference>
<evidence type="ECO:0000256" key="3">
    <source>
        <dbReference type="ARBA" id="ARBA00022553"/>
    </source>
</evidence>
<evidence type="ECO:0000259" key="9">
    <source>
        <dbReference type="PROSITE" id="PS50113"/>
    </source>
</evidence>
<dbReference type="InterPro" id="IPR004358">
    <property type="entry name" value="Sig_transdc_His_kin-like_C"/>
</dbReference>
<feature type="domain" description="Histidine kinase" evidence="6">
    <location>
        <begin position="262"/>
        <end position="485"/>
    </location>
</feature>
<keyword evidence="11" id="KW-1185">Reference proteome</keyword>
<dbReference type="PRINTS" id="PR00344">
    <property type="entry name" value="BCTRLSENSOR"/>
</dbReference>
<dbReference type="CDD" id="cd00082">
    <property type="entry name" value="HisKA"/>
    <property type="match status" value="1"/>
</dbReference>
<evidence type="ECO:0000259" key="7">
    <source>
        <dbReference type="PROSITE" id="PS50110"/>
    </source>
</evidence>
<evidence type="ECO:0000256" key="5">
    <source>
        <dbReference type="SAM" id="Coils"/>
    </source>
</evidence>
<reference evidence="10 11" key="1">
    <citation type="submission" date="2020-07" db="EMBL/GenBank/DDBJ databases">
        <title>Genomic Encyclopedia of Type Strains, Phase IV (KMG-IV): sequencing the most valuable type-strain genomes for metagenomic binning, comparative biology and taxonomic classification.</title>
        <authorList>
            <person name="Goeker M."/>
        </authorList>
    </citation>
    <scope>NUCLEOTIDE SEQUENCE [LARGE SCALE GENOMIC DNA]</scope>
    <source>
        <strain evidence="10 11">DSM 17721</strain>
    </source>
</reference>
<feature type="domain" description="Response regulatory" evidence="7">
    <location>
        <begin position="507"/>
        <end position="623"/>
    </location>
</feature>
<dbReference type="InterPro" id="IPR011006">
    <property type="entry name" value="CheY-like_superfamily"/>
</dbReference>
<comment type="catalytic activity">
    <reaction evidence="1">
        <text>ATP + protein L-histidine = ADP + protein N-phospho-L-histidine.</text>
        <dbReference type="EC" id="2.7.13.3"/>
    </reaction>
</comment>
<evidence type="ECO:0000259" key="6">
    <source>
        <dbReference type="PROSITE" id="PS50109"/>
    </source>
</evidence>
<dbReference type="SMART" id="SM00448">
    <property type="entry name" value="REC"/>
    <property type="match status" value="1"/>
</dbReference>
<dbReference type="InterPro" id="IPR001610">
    <property type="entry name" value="PAC"/>
</dbReference>
<dbReference type="Pfam" id="PF13426">
    <property type="entry name" value="PAS_9"/>
    <property type="match status" value="2"/>
</dbReference>
<dbReference type="InterPro" id="IPR003661">
    <property type="entry name" value="HisK_dim/P_dom"/>
</dbReference>
<name>A0A7W0CAF4_9BACT</name>
<dbReference type="EC" id="2.7.13.3" evidence="2"/>
<dbReference type="Gene3D" id="3.30.450.20">
    <property type="entry name" value="PAS domain"/>
    <property type="match status" value="2"/>
</dbReference>
<dbReference type="Pfam" id="PF00512">
    <property type="entry name" value="HisKA"/>
    <property type="match status" value="1"/>
</dbReference>
<gene>
    <name evidence="10" type="ORF">HNR65_002419</name>
</gene>
<dbReference type="SMART" id="SM00086">
    <property type="entry name" value="PAC"/>
    <property type="match status" value="2"/>
</dbReference>
<dbReference type="GO" id="GO:0000155">
    <property type="term" value="F:phosphorelay sensor kinase activity"/>
    <property type="evidence" value="ECO:0007669"/>
    <property type="project" value="InterPro"/>
</dbReference>
<dbReference type="InterPro" id="IPR000700">
    <property type="entry name" value="PAS-assoc_C"/>
</dbReference>
<dbReference type="Gene3D" id="1.10.287.130">
    <property type="match status" value="1"/>
</dbReference>
<feature type="modified residue" description="4-aspartylphosphate" evidence="4">
    <location>
        <position position="558"/>
    </location>
</feature>
<evidence type="ECO:0000256" key="1">
    <source>
        <dbReference type="ARBA" id="ARBA00000085"/>
    </source>
</evidence>
<dbReference type="SUPFAM" id="SSF55874">
    <property type="entry name" value="ATPase domain of HSP90 chaperone/DNA topoisomerase II/histidine kinase"/>
    <property type="match status" value="1"/>
</dbReference>
<evidence type="ECO:0000313" key="11">
    <source>
        <dbReference type="Proteomes" id="UP000525298"/>
    </source>
</evidence>
<dbReference type="InterPro" id="IPR001789">
    <property type="entry name" value="Sig_transdc_resp-reg_receiver"/>
</dbReference>
<dbReference type="SUPFAM" id="SSF47384">
    <property type="entry name" value="Homodimeric domain of signal transducing histidine kinase"/>
    <property type="match status" value="1"/>
</dbReference>
<dbReference type="PROSITE" id="PS50112">
    <property type="entry name" value="PAS"/>
    <property type="match status" value="1"/>
</dbReference>
<dbReference type="SMART" id="SM00387">
    <property type="entry name" value="HATPase_c"/>
    <property type="match status" value="1"/>
</dbReference>
<dbReference type="PROSITE" id="PS50109">
    <property type="entry name" value="HIS_KIN"/>
    <property type="match status" value="1"/>
</dbReference>
<evidence type="ECO:0000256" key="2">
    <source>
        <dbReference type="ARBA" id="ARBA00012438"/>
    </source>
</evidence>
<protein>
    <recommendedName>
        <fullName evidence="2">histidine kinase</fullName>
        <ecNumber evidence="2">2.7.13.3</ecNumber>
    </recommendedName>
</protein>
<feature type="coiled-coil region" evidence="5">
    <location>
        <begin position="226"/>
        <end position="253"/>
    </location>
</feature>
<evidence type="ECO:0000259" key="8">
    <source>
        <dbReference type="PROSITE" id="PS50112"/>
    </source>
</evidence>
<dbReference type="PROSITE" id="PS50113">
    <property type="entry name" value="PAC"/>
    <property type="match status" value="2"/>
</dbReference>
<organism evidence="10 11">
    <name type="scientific">Desulfosalsimonas propionicica</name>
    <dbReference type="NCBI Taxonomy" id="332175"/>
    <lineage>
        <taxon>Bacteria</taxon>
        <taxon>Pseudomonadati</taxon>
        <taxon>Thermodesulfobacteriota</taxon>
        <taxon>Desulfobacteria</taxon>
        <taxon>Desulfobacterales</taxon>
        <taxon>Desulfosalsimonadaceae</taxon>
        <taxon>Desulfosalsimonas</taxon>
    </lineage>
</organism>
<proteinExistence type="predicted"/>
<comment type="caution">
    <text evidence="10">The sequence shown here is derived from an EMBL/GenBank/DDBJ whole genome shotgun (WGS) entry which is preliminary data.</text>
</comment>
<dbReference type="Gene3D" id="3.40.50.2300">
    <property type="match status" value="1"/>
</dbReference>
<dbReference type="CDD" id="cd00156">
    <property type="entry name" value="REC"/>
    <property type="match status" value="1"/>
</dbReference>
<evidence type="ECO:0000256" key="4">
    <source>
        <dbReference type="PROSITE-ProRule" id="PRU00169"/>
    </source>
</evidence>
<dbReference type="InterPro" id="IPR003594">
    <property type="entry name" value="HATPase_dom"/>
</dbReference>
<dbReference type="SUPFAM" id="SSF52172">
    <property type="entry name" value="CheY-like"/>
    <property type="match status" value="1"/>
</dbReference>
<dbReference type="InterPro" id="IPR000014">
    <property type="entry name" value="PAS"/>
</dbReference>
<dbReference type="PROSITE" id="PS50110">
    <property type="entry name" value="RESPONSE_REGULATORY"/>
    <property type="match status" value="1"/>
</dbReference>
<dbReference type="CDD" id="cd00130">
    <property type="entry name" value="PAS"/>
    <property type="match status" value="2"/>
</dbReference>
<dbReference type="Gene3D" id="3.30.565.10">
    <property type="entry name" value="Histidine kinase-like ATPase, C-terminal domain"/>
    <property type="match status" value="1"/>
</dbReference>
<evidence type="ECO:0000313" key="10">
    <source>
        <dbReference type="EMBL" id="MBA2882085.1"/>
    </source>
</evidence>
<dbReference type="Pfam" id="PF00072">
    <property type="entry name" value="Response_reg"/>
    <property type="match status" value="1"/>
</dbReference>
<feature type="domain" description="PAC" evidence="9">
    <location>
        <begin position="67"/>
        <end position="119"/>
    </location>
</feature>
<sequence>MNAPVGIFTSSPGGRIMSVNQTLASMLGYETPRELIESITDIGQEIYANPGDREYLKKVLGEYGEIQNLQCQWGSRTGGVFWVSMHAKASRNEKGKIDFIQGFATDITERKQAEEALRESEATYRALFENSLDAIFLTVPDGRVLAANKAACEMMGMTESEIIAGGRDGVVDETDPRLSEALKQRALNGNFKGELNFKRKDGTRFPVEISTGIYQDRLGNERTCIIARDITERRQAEAEHESLQQQLLQSQKMESVGRLAGGIAHEFNNMLSIINGYAEMMADVLSPTEPMYDNARKIGDAGKRSAVIIRKLLAFARKQAITPEVMNLNDSISSMLKMLEKTIGENIDLFWKPEKNAWLIKMDFSQLDQILINLVVNARDAFYEGGEVIIETKNVEFDKEYCGGHPGFVPGQYVMLAVSDNGCGMSKEVQSHLFEPFFTTKEMGRGTGLGLPTVYGIAKQNNGFVNVYSEPGEGTSFKVYFLRHKEGDAVDSSADEEKSPVKGNGETILILEDEEEVLGIARLMLEKLGYKVLTAETPNKAMALAEAHLNQIDLLITDIVMPEMNGRDFANQLKELYPDVKILFMSGYTDNVIAHHNMESEDLLFIEKPFTLKDISLKVREALLS</sequence>
<dbReference type="Proteomes" id="UP000525298">
    <property type="component" value="Unassembled WGS sequence"/>
</dbReference>
<dbReference type="AlphaFoldDB" id="A0A7W0CAF4"/>
<dbReference type="InterPro" id="IPR005467">
    <property type="entry name" value="His_kinase_dom"/>
</dbReference>
<dbReference type="SMART" id="SM00388">
    <property type="entry name" value="HisKA"/>
    <property type="match status" value="1"/>
</dbReference>
<keyword evidence="3 4" id="KW-0597">Phosphoprotein</keyword>
<dbReference type="InterPro" id="IPR035965">
    <property type="entry name" value="PAS-like_dom_sf"/>
</dbReference>
<feature type="domain" description="PAC" evidence="9">
    <location>
        <begin position="191"/>
        <end position="242"/>
    </location>
</feature>
<dbReference type="NCBIfam" id="TIGR00229">
    <property type="entry name" value="sensory_box"/>
    <property type="match status" value="2"/>
</dbReference>
<dbReference type="SUPFAM" id="SSF55785">
    <property type="entry name" value="PYP-like sensor domain (PAS domain)"/>
    <property type="match status" value="2"/>
</dbReference>
<keyword evidence="5" id="KW-0175">Coiled coil</keyword>
<dbReference type="InterPro" id="IPR036890">
    <property type="entry name" value="HATPase_C_sf"/>
</dbReference>